<feature type="compositionally biased region" description="Polar residues" evidence="1">
    <location>
        <begin position="39"/>
        <end position="49"/>
    </location>
</feature>
<keyword evidence="3" id="KW-1185">Reference proteome</keyword>
<feature type="region of interest" description="Disordered" evidence="1">
    <location>
        <begin position="1"/>
        <end position="72"/>
    </location>
</feature>
<evidence type="ECO:0000256" key="1">
    <source>
        <dbReference type="SAM" id="MobiDB-lite"/>
    </source>
</evidence>
<feature type="region of interest" description="Disordered" evidence="1">
    <location>
        <begin position="139"/>
        <end position="205"/>
    </location>
</feature>
<comment type="caution">
    <text evidence="2">The sequence shown here is derived from an EMBL/GenBank/DDBJ whole genome shotgun (WGS) entry which is preliminary data.</text>
</comment>
<organism evidence="2 3">
    <name type="scientific">Sporothrix curviconia</name>
    <dbReference type="NCBI Taxonomy" id="1260050"/>
    <lineage>
        <taxon>Eukaryota</taxon>
        <taxon>Fungi</taxon>
        <taxon>Dikarya</taxon>
        <taxon>Ascomycota</taxon>
        <taxon>Pezizomycotina</taxon>
        <taxon>Sordariomycetes</taxon>
        <taxon>Sordariomycetidae</taxon>
        <taxon>Ophiostomatales</taxon>
        <taxon>Ophiostomataceae</taxon>
        <taxon>Sporothrix</taxon>
    </lineage>
</organism>
<evidence type="ECO:0000313" key="2">
    <source>
        <dbReference type="EMBL" id="CAK7231795.1"/>
    </source>
</evidence>
<dbReference type="EMBL" id="CAWUHB010000060">
    <property type="protein sequence ID" value="CAK7231795.1"/>
    <property type="molecule type" value="Genomic_DNA"/>
</dbReference>
<proteinExistence type="predicted"/>
<gene>
    <name evidence="2" type="ORF">SCUCBS95973_008041</name>
</gene>
<dbReference type="Proteomes" id="UP001642405">
    <property type="component" value="Unassembled WGS sequence"/>
</dbReference>
<feature type="compositionally biased region" description="Low complexity" evidence="1">
    <location>
        <begin position="1"/>
        <end position="15"/>
    </location>
</feature>
<sequence length="339" mass="36450">MSSTAPTTSSSSSATYGRPHSRHTASTSIDLSIAGPGSTLGSSLVSTHSDTAKKMQSPKPDAKQPPALRQSPQFNIDDYVSSDDDSFIAGQAERSVSEEDLLFGSGYGKNGMQLPGLEDAFSAPAPIALVRSSRDDFRRTLGEPPLMAKFAPQQMASDESLEVDSSRSRRKRSTGNTEPGLQKRSSREELGSQAQSPARRSETKRMSALLEWTATETIRQHAHHGNGGLGINSLLFHPRPNPHLGHGNNVGEQVIEEEMLEKVDVAAAIRLRKEAKSKKRASVVSTASQTRGRSQVKMVNIEGPKVGNGLSDKTNADASFPAVRIVSEDHEHAVVSDDE</sequence>
<evidence type="ECO:0000313" key="3">
    <source>
        <dbReference type="Proteomes" id="UP001642405"/>
    </source>
</evidence>
<accession>A0ABP0CJL2</accession>
<name>A0ABP0CJL2_9PEZI</name>
<protein>
    <submittedName>
        <fullName evidence="2">Uncharacterized protein</fullName>
    </submittedName>
</protein>
<reference evidence="2 3" key="1">
    <citation type="submission" date="2024-01" db="EMBL/GenBank/DDBJ databases">
        <authorList>
            <person name="Allen C."/>
            <person name="Tagirdzhanova G."/>
        </authorList>
    </citation>
    <scope>NUCLEOTIDE SEQUENCE [LARGE SCALE GENOMIC DNA]</scope>
</reference>